<name>A0A067RB36_ZOONE</name>
<dbReference type="Proteomes" id="UP000027135">
    <property type="component" value="Unassembled WGS sequence"/>
</dbReference>
<accession>A0A067RB36</accession>
<organism evidence="1 2">
    <name type="scientific">Zootermopsis nevadensis</name>
    <name type="common">Dampwood termite</name>
    <dbReference type="NCBI Taxonomy" id="136037"/>
    <lineage>
        <taxon>Eukaryota</taxon>
        <taxon>Metazoa</taxon>
        <taxon>Ecdysozoa</taxon>
        <taxon>Arthropoda</taxon>
        <taxon>Hexapoda</taxon>
        <taxon>Insecta</taxon>
        <taxon>Pterygota</taxon>
        <taxon>Neoptera</taxon>
        <taxon>Polyneoptera</taxon>
        <taxon>Dictyoptera</taxon>
        <taxon>Blattodea</taxon>
        <taxon>Blattoidea</taxon>
        <taxon>Termitoidae</taxon>
        <taxon>Termopsidae</taxon>
        <taxon>Zootermopsis</taxon>
    </lineage>
</organism>
<sequence>MSDHLKGGDCYDHIITTFSHSNKRMNNSFSLKVSQITYLYDEDILRPYIPFLITMLVALCDPFFSSPATVCHTLGRRVLLFKRTLVQVLPHTWQACSRIQTDSSTGLMTGSKTADQEQMRAL</sequence>
<reference evidence="1 2" key="1">
    <citation type="journal article" date="2014" name="Nat. Commun.">
        <title>Molecular traces of alternative social organization in a termite genome.</title>
        <authorList>
            <person name="Terrapon N."/>
            <person name="Li C."/>
            <person name="Robertson H.M."/>
            <person name="Ji L."/>
            <person name="Meng X."/>
            <person name="Booth W."/>
            <person name="Chen Z."/>
            <person name="Childers C.P."/>
            <person name="Glastad K.M."/>
            <person name="Gokhale K."/>
            <person name="Gowin J."/>
            <person name="Gronenberg W."/>
            <person name="Hermansen R.A."/>
            <person name="Hu H."/>
            <person name="Hunt B.G."/>
            <person name="Huylmans A.K."/>
            <person name="Khalil S.M."/>
            <person name="Mitchell R.D."/>
            <person name="Munoz-Torres M.C."/>
            <person name="Mustard J.A."/>
            <person name="Pan H."/>
            <person name="Reese J.T."/>
            <person name="Scharf M.E."/>
            <person name="Sun F."/>
            <person name="Vogel H."/>
            <person name="Xiao J."/>
            <person name="Yang W."/>
            <person name="Yang Z."/>
            <person name="Yang Z."/>
            <person name="Zhou J."/>
            <person name="Zhu J."/>
            <person name="Brent C.S."/>
            <person name="Elsik C.G."/>
            <person name="Goodisman M.A."/>
            <person name="Liberles D.A."/>
            <person name="Roe R.M."/>
            <person name="Vargo E.L."/>
            <person name="Vilcinskas A."/>
            <person name="Wang J."/>
            <person name="Bornberg-Bauer E."/>
            <person name="Korb J."/>
            <person name="Zhang G."/>
            <person name="Liebig J."/>
        </authorList>
    </citation>
    <scope>NUCLEOTIDE SEQUENCE [LARGE SCALE GENOMIC DNA]</scope>
    <source>
        <tissue evidence="1">Whole organism</tissue>
    </source>
</reference>
<gene>
    <name evidence="1" type="ORF">L798_05968</name>
</gene>
<dbReference type="InParanoid" id="A0A067RB36"/>
<proteinExistence type="predicted"/>
<dbReference type="EMBL" id="KK852622">
    <property type="protein sequence ID" value="KDR20002.1"/>
    <property type="molecule type" value="Genomic_DNA"/>
</dbReference>
<dbReference type="AlphaFoldDB" id="A0A067RB36"/>
<evidence type="ECO:0000313" key="1">
    <source>
        <dbReference type="EMBL" id="KDR20002.1"/>
    </source>
</evidence>
<keyword evidence="2" id="KW-1185">Reference proteome</keyword>
<protein>
    <submittedName>
        <fullName evidence="1">Uncharacterized protein</fullName>
    </submittedName>
</protein>
<evidence type="ECO:0000313" key="2">
    <source>
        <dbReference type="Proteomes" id="UP000027135"/>
    </source>
</evidence>